<keyword evidence="2" id="KW-0472">Membrane</keyword>
<dbReference type="InterPro" id="IPR013783">
    <property type="entry name" value="Ig-like_fold"/>
</dbReference>
<keyword evidence="2" id="KW-0812">Transmembrane</keyword>
<feature type="transmembrane region" description="Helical" evidence="2">
    <location>
        <begin position="447"/>
        <end position="467"/>
    </location>
</feature>
<keyword evidence="6" id="KW-1185">Reference proteome</keyword>
<dbReference type="InterPro" id="IPR041033">
    <property type="entry name" value="SpaA_PFL_dom_1"/>
</dbReference>
<comment type="caution">
    <text evidence="5">The sequence shown here is derived from an EMBL/GenBank/DDBJ whole genome shotgun (WGS) entry which is preliminary data.</text>
</comment>
<sequence length="475" mass="49523">MVWRRLAGAVLAAGLALLAAPAAGAQPPLVEHGPGHWTDPQGYRDKPAGGDWLGAYKWRGQLVWCVQYSLLAPDSNVEYKEGDELLSKGGARLRDDVAGSISYLLLRYANTQSNDEAAALAHLLHTWTAYEDPANGISLDPNSDFRHIAYNPDFHFRQLGDTNRFGQAQQAVKRLEEEAAANRGPWAAKVSAPAKEQVIGTPDTWVVDITKTDGGQVAGAPVTVEVTDATLESGGATAELTTSTDGKALAVQVVPTGPNPSVTVKLDSPADRPKVHVPANNDMQRIVTTGGEKKLTANASTTAKTPPGVVKVAKTDAETGKAIAGVALKVTGPDGKAAKRQDDSELTGPEGTPLVLQTSADGTAEVPDLRTPQEVCLTEVAPAKGYEEFFDPNAPPKVCGTVQAGQTLALALTNKPDKPVVPITIPAGSEGAGVVAKAAFTTEVPTGALVGFGGVVLVGATLVGLLVRRRATARR</sequence>
<dbReference type="AlphaFoldDB" id="A0A543JEC0"/>
<accession>A0A543JEC0</accession>
<keyword evidence="2" id="KW-1133">Transmembrane helix</keyword>
<feature type="signal peptide" evidence="3">
    <location>
        <begin position="1"/>
        <end position="25"/>
    </location>
</feature>
<name>A0A543JEC0_9PSEU</name>
<protein>
    <recommendedName>
        <fullName evidence="4">SpaA-like prealbumin fold domain-containing protein</fullName>
    </recommendedName>
</protein>
<dbReference type="EMBL" id="VFPP01000001">
    <property type="protein sequence ID" value="TQM81183.1"/>
    <property type="molecule type" value="Genomic_DNA"/>
</dbReference>
<gene>
    <name evidence="5" type="ORF">FHX81_3544</name>
</gene>
<reference evidence="5 6" key="1">
    <citation type="submission" date="2019-06" db="EMBL/GenBank/DDBJ databases">
        <title>Sequencing the genomes of 1000 actinobacteria strains.</title>
        <authorList>
            <person name="Klenk H.-P."/>
        </authorList>
    </citation>
    <scope>NUCLEOTIDE SEQUENCE [LARGE SCALE GENOMIC DNA]</scope>
    <source>
        <strain evidence="5 6">DSM 45456</strain>
    </source>
</reference>
<feature type="domain" description="SpaA-like prealbumin fold" evidence="4">
    <location>
        <begin position="309"/>
        <end position="387"/>
    </location>
</feature>
<feature type="chain" id="PRO_5022075882" description="SpaA-like prealbumin fold domain-containing protein" evidence="3">
    <location>
        <begin position="26"/>
        <end position="475"/>
    </location>
</feature>
<dbReference type="OrthoDB" id="3653979at2"/>
<keyword evidence="3" id="KW-0732">Signal</keyword>
<dbReference type="Pfam" id="PF17802">
    <property type="entry name" value="SpaA"/>
    <property type="match status" value="1"/>
</dbReference>
<evidence type="ECO:0000256" key="3">
    <source>
        <dbReference type="SAM" id="SignalP"/>
    </source>
</evidence>
<dbReference type="RefSeq" id="WP_141979182.1">
    <property type="nucleotide sequence ID" value="NZ_VFPP01000001.1"/>
</dbReference>
<dbReference type="Proteomes" id="UP000316628">
    <property type="component" value="Unassembled WGS sequence"/>
</dbReference>
<evidence type="ECO:0000256" key="1">
    <source>
        <dbReference type="SAM" id="MobiDB-lite"/>
    </source>
</evidence>
<dbReference type="GO" id="GO:0005975">
    <property type="term" value="P:carbohydrate metabolic process"/>
    <property type="evidence" value="ECO:0007669"/>
    <property type="project" value="UniProtKB-ARBA"/>
</dbReference>
<feature type="region of interest" description="Disordered" evidence="1">
    <location>
        <begin position="333"/>
        <end position="355"/>
    </location>
</feature>
<organism evidence="5 6">
    <name type="scientific">Saccharothrix saharensis</name>
    <dbReference type="NCBI Taxonomy" id="571190"/>
    <lineage>
        <taxon>Bacteria</taxon>
        <taxon>Bacillati</taxon>
        <taxon>Actinomycetota</taxon>
        <taxon>Actinomycetes</taxon>
        <taxon>Pseudonocardiales</taxon>
        <taxon>Pseudonocardiaceae</taxon>
        <taxon>Saccharothrix</taxon>
    </lineage>
</organism>
<evidence type="ECO:0000313" key="5">
    <source>
        <dbReference type="EMBL" id="TQM81183.1"/>
    </source>
</evidence>
<evidence type="ECO:0000313" key="6">
    <source>
        <dbReference type="Proteomes" id="UP000316628"/>
    </source>
</evidence>
<evidence type="ECO:0000256" key="2">
    <source>
        <dbReference type="SAM" id="Phobius"/>
    </source>
</evidence>
<dbReference type="Gene3D" id="2.60.40.10">
    <property type="entry name" value="Immunoglobulins"/>
    <property type="match status" value="1"/>
</dbReference>
<proteinExistence type="predicted"/>
<evidence type="ECO:0000259" key="4">
    <source>
        <dbReference type="Pfam" id="PF17802"/>
    </source>
</evidence>